<dbReference type="RefSeq" id="WP_039576075.1">
    <property type="nucleotide sequence ID" value="NZ_CP009122.1"/>
</dbReference>
<dbReference type="Proteomes" id="UP000030907">
    <property type="component" value="Chromosome"/>
</dbReference>
<accession>A0A0A7PIZ2</accession>
<name>A0A0A7PIZ2_9SPHN</name>
<protein>
    <submittedName>
        <fullName evidence="2">Putative membrane protein</fullName>
    </submittedName>
</protein>
<dbReference type="HOGENOM" id="CLU_2496293_0_0_5"/>
<gene>
    <name evidence="2" type="ORF">SKP52_15350</name>
</gene>
<sequence>MVQVAAALLFTLAAGIGVTVILAMLQNNENAILSALLGEGAFPVETAPQSGPLPHKVTLRRSPARRDAPRPIPAAVRMQPALSRAA</sequence>
<dbReference type="AlphaFoldDB" id="A0A0A7PIZ2"/>
<organism evidence="2 3">
    <name type="scientific">Sphingopyxis fribergensis</name>
    <dbReference type="NCBI Taxonomy" id="1515612"/>
    <lineage>
        <taxon>Bacteria</taxon>
        <taxon>Pseudomonadati</taxon>
        <taxon>Pseudomonadota</taxon>
        <taxon>Alphaproteobacteria</taxon>
        <taxon>Sphingomonadales</taxon>
        <taxon>Sphingomonadaceae</taxon>
        <taxon>Sphingopyxis</taxon>
    </lineage>
</organism>
<evidence type="ECO:0000313" key="2">
    <source>
        <dbReference type="EMBL" id="AJA09949.1"/>
    </source>
</evidence>
<proteinExistence type="predicted"/>
<keyword evidence="3" id="KW-1185">Reference proteome</keyword>
<dbReference type="KEGG" id="sphk:SKP52_15350"/>
<evidence type="ECO:0000256" key="1">
    <source>
        <dbReference type="SAM" id="MobiDB-lite"/>
    </source>
</evidence>
<dbReference type="EMBL" id="CP009122">
    <property type="protein sequence ID" value="AJA09949.1"/>
    <property type="molecule type" value="Genomic_DNA"/>
</dbReference>
<evidence type="ECO:0000313" key="3">
    <source>
        <dbReference type="Proteomes" id="UP000030907"/>
    </source>
</evidence>
<reference evidence="2 3" key="1">
    <citation type="journal article" date="2015" name="Int. J. Syst. Evol. Microbiol.">
        <title>Description of Sphingopyxis fribergensis sp. nov. - a soil bacterium with the ability to degrade styrene and phenylacetic acid.</title>
        <authorList>
            <person name="Oelschlagel M."/>
            <person name="Ruckert C."/>
            <person name="Kalinowski J."/>
            <person name="Schmidt G."/>
            <person name="Schlomann M."/>
            <person name="Tischler D."/>
        </authorList>
    </citation>
    <scope>NUCLEOTIDE SEQUENCE [LARGE SCALE GENOMIC DNA]</scope>
    <source>
        <strain evidence="2 3">Kp5.2</strain>
    </source>
</reference>
<dbReference type="OrthoDB" id="7452284at2"/>
<feature type="region of interest" description="Disordered" evidence="1">
    <location>
        <begin position="47"/>
        <end position="86"/>
    </location>
</feature>